<dbReference type="HOGENOM" id="CLU_060710_0_0_9"/>
<dbReference type="STRING" id="638301.HMPREF0444_1661"/>
<dbReference type="eggNOG" id="COG3457">
    <property type="taxonomic scope" value="Bacteria"/>
</dbReference>
<protein>
    <submittedName>
        <fullName evidence="3">Alanine racemase domain protein</fullName>
    </submittedName>
</protein>
<dbReference type="AlphaFoldDB" id="C8NIB6"/>
<evidence type="ECO:0000259" key="1">
    <source>
        <dbReference type="Pfam" id="PF01168"/>
    </source>
</evidence>
<reference evidence="3 4" key="1">
    <citation type="submission" date="2009-08" db="EMBL/GenBank/DDBJ databases">
        <authorList>
            <person name="Muzny D."/>
            <person name="Qin X."/>
            <person name="Deng J."/>
            <person name="Jiang H."/>
            <person name="Liu Y."/>
            <person name="Qu J."/>
            <person name="Song X.-Z."/>
            <person name="Zhang L."/>
            <person name="Thornton R."/>
            <person name="Coyle M."/>
            <person name="Francisco L."/>
            <person name="Jackson L."/>
            <person name="Javaid M."/>
            <person name="Korchina V."/>
            <person name="Kovar C."/>
            <person name="Mata R."/>
            <person name="Mathew T."/>
            <person name="Ngo R."/>
            <person name="Nguyen L."/>
            <person name="Nguyen N."/>
            <person name="Okwuonu G."/>
            <person name="Ongeri F."/>
            <person name="Pham C."/>
            <person name="Simmons D."/>
            <person name="Wilczek-Boney K."/>
            <person name="Hale W."/>
            <person name="Jakkamsetti A."/>
            <person name="Pham P."/>
            <person name="Ruth R."/>
            <person name="San Lucas F."/>
            <person name="Warren J."/>
            <person name="Zhang J."/>
            <person name="Zhao Z."/>
            <person name="Zhou C."/>
            <person name="Zhu D."/>
            <person name="Lee S."/>
            <person name="Bess C."/>
            <person name="Blankenburg K."/>
            <person name="Forbes L."/>
            <person name="Fu Q."/>
            <person name="Gubbala S."/>
            <person name="Hirani K."/>
            <person name="Jayaseelan J.C."/>
            <person name="Lara F."/>
            <person name="Munidasa M."/>
            <person name="Palculict T."/>
            <person name="Patil S."/>
            <person name="Pu L.-L."/>
            <person name="Saada N."/>
            <person name="Tang L."/>
            <person name="Weissenberger G."/>
            <person name="Zhu Y."/>
            <person name="Hemphill L."/>
            <person name="Shang Y."/>
            <person name="Youmans B."/>
            <person name="Ayvaz T."/>
            <person name="Ross M."/>
            <person name="Santibanez J."/>
            <person name="Aqrawi P."/>
            <person name="Gross S."/>
            <person name="Joshi V."/>
            <person name="Fowler G."/>
            <person name="Nazareth L."/>
            <person name="Reid J."/>
            <person name="Worley K."/>
            <person name="Petrosino J."/>
            <person name="Highlander S."/>
            <person name="Gibbs R."/>
        </authorList>
    </citation>
    <scope>NUCLEOTIDE SEQUENCE [LARGE SCALE GENOMIC DNA]</scope>
    <source>
        <strain evidence="3 4">ATCC 49175</strain>
    </source>
</reference>
<proteinExistence type="predicted"/>
<sequence>MFLDLVNRRNRSLVDFAVKLHQDGEILPDTYVVDLDAVIQNAKYMSEIANKENVELYYMLKQIGRNPFIARALAENTDIKKAVVVDYKEALRMMEEGLSLGNVGHLVQIPDALLEKIISYGTDYITVYSLEKVQQIIRVANRLKKHQKFLLKVIEKGDNIYDGQYGGFHLSDLNEVIAIVEASEWVEIGGLTSFPCFLFDGKENIIPTNNMKTVEKAKEILEKEGIQSILNMPSATCSVTIPEIRKLGGHQGEPGHALTGTTPLHAVLDLPEIPALVYVSEISHNLDGRSYFYGGGYYRRGHFENVEVVNGDNVVFDTVLPLKDESIDYYIETKNEHPVGATVIGSFRTQIFVTRSDLAIVSGLQSGKPHLVGIYDSLGNKVRR</sequence>
<dbReference type="EMBL" id="ACKZ01000027">
    <property type="protein sequence ID" value="EEW36591.1"/>
    <property type="molecule type" value="Genomic_DNA"/>
</dbReference>
<keyword evidence="4" id="KW-1185">Reference proteome</keyword>
<accession>C8NIB6</accession>
<comment type="caution">
    <text evidence="3">The sequence shown here is derived from an EMBL/GenBank/DDBJ whole genome shotgun (WGS) entry which is preliminary data.</text>
</comment>
<dbReference type="SUPFAM" id="SSF51419">
    <property type="entry name" value="PLP-binding barrel"/>
    <property type="match status" value="1"/>
</dbReference>
<gene>
    <name evidence="3" type="ORF">HMPREF0444_1661</name>
</gene>
<evidence type="ECO:0000259" key="2">
    <source>
        <dbReference type="Pfam" id="PF21279"/>
    </source>
</evidence>
<dbReference type="Pfam" id="PF01168">
    <property type="entry name" value="Ala_racemase_N"/>
    <property type="match status" value="1"/>
</dbReference>
<name>C8NIB6_9LACT</name>
<dbReference type="Gene3D" id="2.40.37.30">
    <property type="match status" value="2"/>
</dbReference>
<organism evidence="3 4">
    <name type="scientific">Granulicatella adiacens ATCC 49175</name>
    <dbReference type="NCBI Taxonomy" id="638301"/>
    <lineage>
        <taxon>Bacteria</taxon>
        <taxon>Bacillati</taxon>
        <taxon>Bacillota</taxon>
        <taxon>Bacilli</taxon>
        <taxon>Lactobacillales</taxon>
        <taxon>Carnobacteriaceae</taxon>
        <taxon>Granulicatella</taxon>
    </lineage>
</organism>
<dbReference type="Proteomes" id="UP000005926">
    <property type="component" value="Unassembled WGS sequence"/>
</dbReference>
<dbReference type="RefSeq" id="WP_005606199.1">
    <property type="nucleotide sequence ID" value="NZ_CP102283.1"/>
</dbReference>
<evidence type="ECO:0000313" key="4">
    <source>
        <dbReference type="Proteomes" id="UP000005926"/>
    </source>
</evidence>
<dbReference type="InterPro" id="IPR048449">
    <property type="entry name" value="YhfX-like_C"/>
</dbReference>
<feature type="domain" description="Alanine racemase N-terminal" evidence="1">
    <location>
        <begin position="33"/>
        <end position="263"/>
    </location>
</feature>
<dbReference type="InterPro" id="IPR001608">
    <property type="entry name" value="Ala_racemase_N"/>
</dbReference>
<evidence type="ECO:0000313" key="3">
    <source>
        <dbReference type="EMBL" id="EEW36591.1"/>
    </source>
</evidence>
<dbReference type="InterPro" id="IPR029066">
    <property type="entry name" value="PLP-binding_barrel"/>
</dbReference>
<feature type="domain" description="YhfX-like C-terminal" evidence="2">
    <location>
        <begin position="277"/>
        <end position="371"/>
    </location>
</feature>
<dbReference type="GeneID" id="78412571"/>
<dbReference type="Pfam" id="PF21279">
    <property type="entry name" value="YhfX-like_C"/>
    <property type="match status" value="1"/>
</dbReference>